<feature type="domain" description="Nucleotide exchange factor Fes1" evidence="8">
    <location>
        <begin position="14"/>
        <end position="113"/>
    </location>
</feature>
<dbReference type="Proteomes" id="UP000472265">
    <property type="component" value="Chromosome 23"/>
</dbReference>
<dbReference type="RefSeq" id="XP_030264506.1">
    <property type="nucleotide sequence ID" value="XM_030408646.1"/>
</dbReference>
<dbReference type="RefSeq" id="XP_030264507.1">
    <property type="nucleotide sequence ID" value="XM_030408647.1"/>
</dbReference>
<dbReference type="GO" id="GO:0000774">
    <property type="term" value="F:adenyl-nucleotide exchange factor activity"/>
    <property type="evidence" value="ECO:0007669"/>
    <property type="project" value="TreeGrafter"/>
</dbReference>
<evidence type="ECO:0000256" key="6">
    <source>
        <dbReference type="ARBA" id="ARBA00081319"/>
    </source>
</evidence>
<dbReference type="CTD" id="23640"/>
<name>A0A671VRU3_SPAAU</name>
<dbReference type="InParanoid" id="A0A671VRU3"/>
<dbReference type="PANTHER" id="PTHR19316">
    <property type="entry name" value="PROTEIN FOLDING REGULATOR"/>
    <property type="match status" value="1"/>
</dbReference>
<evidence type="ECO:0000256" key="2">
    <source>
        <dbReference type="ARBA" id="ARBA00022737"/>
    </source>
</evidence>
<keyword evidence="1" id="KW-0597">Phosphoprotein</keyword>
<dbReference type="InterPro" id="IPR013918">
    <property type="entry name" value="Nucleotide_exch_fac_Fes1"/>
</dbReference>
<dbReference type="InterPro" id="IPR000225">
    <property type="entry name" value="Armadillo"/>
</dbReference>
<keyword evidence="2" id="KW-0677">Repeat</keyword>
<dbReference type="InterPro" id="IPR011989">
    <property type="entry name" value="ARM-like"/>
</dbReference>
<dbReference type="GeneID" id="115576171"/>
<dbReference type="OMA" id="CHVQSGL"/>
<dbReference type="GO" id="GO:0005783">
    <property type="term" value="C:endoplasmic reticulum"/>
    <property type="evidence" value="ECO:0007669"/>
    <property type="project" value="TreeGrafter"/>
</dbReference>
<feature type="region of interest" description="Disordered" evidence="7">
    <location>
        <begin position="73"/>
        <end position="93"/>
    </location>
</feature>
<dbReference type="AlphaFoldDB" id="A0A671VRU3"/>
<evidence type="ECO:0000256" key="1">
    <source>
        <dbReference type="ARBA" id="ARBA00022553"/>
    </source>
</evidence>
<reference evidence="9" key="1">
    <citation type="submission" date="2021-04" db="EMBL/GenBank/DDBJ databases">
        <authorList>
            <consortium name="Wellcome Sanger Institute Data Sharing"/>
        </authorList>
    </citation>
    <scope>NUCLEOTIDE SEQUENCE [LARGE SCALE GENOMIC DNA]</scope>
</reference>
<dbReference type="OrthoDB" id="10250458at2759"/>
<dbReference type="Pfam" id="PF00514">
    <property type="entry name" value="Arm"/>
    <property type="match status" value="1"/>
</dbReference>
<dbReference type="GeneTree" id="ENSGT00940000153909"/>
<evidence type="ECO:0000256" key="4">
    <source>
        <dbReference type="ARBA" id="ARBA00069271"/>
    </source>
</evidence>
<reference evidence="9" key="3">
    <citation type="submission" date="2025-09" db="UniProtKB">
        <authorList>
            <consortium name="Ensembl"/>
        </authorList>
    </citation>
    <scope>IDENTIFICATION</scope>
</reference>
<dbReference type="InterPro" id="IPR016024">
    <property type="entry name" value="ARM-type_fold"/>
</dbReference>
<comment type="subunit">
    <text evidence="3">Interacts with the ATP-binding domain of HSPA1A. Detected in a ternary complex containing STUB1, HSPA1A and HSPBP1. Interacts with PGLYRP1; this interaction blocks the cytotoxic activity of the PGLYRP1-HSPA1A complex.</text>
</comment>
<accession>A0A671VRU3</accession>
<proteinExistence type="predicted"/>
<evidence type="ECO:0000259" key="8">
    <source>
        <dbReference type="Pfam" id="PF08609"/>
    </source>
</evidence>
<organism evidence="9 10">
    <name type="scientific">Sparus aurata</name>
    <name type="common">Gilthead sea bream</name>
    <dbReference type="NCBI Taxonomy" id="8175"/>
    <lineage>
        <taxon>Eukaryota</taxon>
        <taxon>Metazoa</taxon>
        <taxon>Chordata</taxon>
        <taxon>Craniata</taxon>
        <taxon>Vertebrata</taxon>
        <taxon>Euteleostomi</taxon>
        <taxon>Actinopterygii</taxon>
        <taxon>Neopterygii</taxon>
        <taxon>Teleostei</taxon>
        <taxon>Neoteleostei</taxon>
        <taxon>Acanthomorphata</taxon>
        <taxon>Eupercaria</taxon>
        <taxon>Spariformes</taxon>
        <taxon>Sparidae</taxon>
        <taxon>Sparus</taxon>
    </lineage>
</organism>
<dbReference type="InterPro" id="IPR000357">
    <property type="entry name" value="HEAT"/>
</dbReference>
<evidence type="ECO:0000313" key="10">
    <source>
        <dbReference type="Proteomes" id="UP000472265"/>
    </source>
</evidence>
<evidence type="ECO:0000256" key="5">
    <source>
        <dbReference type="ARBA" id="ARBA00075420"/>
    </source>
</evidence>
<gene>
    <name evidence="9" type="primary">HSPBP1</name>
    <name evidence="9" type="synonym">hspbp1</name>
</gene>
<evidence type="ECO:0000256" key="7">
    <source>
        <dbReference type="SAM" id="MobiDB-lite"/>
    </source>
</evidence>
<evidence type="ECO:0000256" key="3">
    <source>
        <dbReference type="ARBA" id="ARBA00064806"/>
    </source>
</evidence>
<keyword evidence="10" id="KW-1185">Reference proteome</keyword>
<dbReference type="Gene3D" id="1.25.10.10">
    <property type="entry name" value="Leucine-rich Repeat Variant"/>
    <property type="match status" value="1"/>
</dbReference>
<dbReference type="Ensembl" id="ENSSAUT00010030761.1">
    <property type="protein sequence ID" value="ENSSAUP00010029170.1"/>
    <property type="gene ID" value="ENSSAUG00010012543.1"/>
</dbReference>
<feature type="compositionally biased region" description="Basic and acidic residues" evidence="7">
    <location>
        <begin position="73"/>
        <end position="83"/>
    </location>
</feature>
<reference evidence="9" key="2">
    <citation type="submission" date="2025-08" db="UniProtKB">
        <authorList>
            <consortium name="Ensembl"/>
        </authorList>
    </citation>
    <scope>IDENTIFICATION</scope>
</reference>
<protein>
    <recommendedName>
        <fullName evidence="4">Hsp70-binding protein 1</fullName>
    </recommendedName>
    <alternativeName>
        <fullName evidence="5">Heat shock protein-binding protein 1</fullName>
    </alternativeName>
    <alternativeName>
        <fullName evidence="6">Hsp70-interacting protein 1</fullName>
    </alternativeName>
</protein>
<dbReference type="Pfam" id="PF02985">
    <property type="entry name" value="HEAT"/>
    <property type="match status" value="1"/>
</dbReference>
<evidence type="ECO:0000313" key="9">
    <source>
        <dbReference type="Ensembl" id="ENSSAUP00010029170.1"/>
    </source>
</evidence>
<dbReference type="Pfam" id="PF08609">
    <property type="entry name" value="Fes1"/>
    <property type="match status" value="1"/>
</dbReference>
<dbReference type="SMART" id="SM00185">
    <property type="entry name" value="ARM"/>
    <property type="match status" value="2"/>
</dbReference>
<dbReference type="PANTHER" id="PTHR19316:SF18">
    <property type="entry name" value="HSP70-BINDING PROTEIN 1"/>
    <property type="match status" value="1"/>
</dbReference>
<dbReference type="FunFam" id="1.25.10.10:FF:000178">
    <property type="entry name" value="hsp70-binding protein 1 isoform X1"/>
    <property type="match status" value="1"/>
</dbReference>
<dbReference type="InterPro" id="IPR050693">
    <property type="entry name" value="Hsp70_NEF-Inhibitors"/>
</dbReference>
<sequence>MAEDRQGRRYPQNLQGVLQLAVDAGSAAEGPAPVEPMSEERKMWLREALAEVTKGQMDEVQKIKQCVDILRQEGSGEREREGEEERDEDDDVRESALEVLSELCENLDNARDLMTLGGLELCLSLYLCHGQSGLRWRAAELIASCAQNMPQVQLHLLSNGALPKLLQLTDSDPNPTVRVKALYAVSCLVRDQEAGLQAFLTNDGFSVLMRGMQSENEKLRTKSAFLLLSLLMSYPEQKDTVVSMGMVQQLVSVLRTPHAPFHEHVLGALCYLVEDCPQGLKDCRNPPLGLEEILKQRSRELQGKEESQEELDFCESLRVTCFRGQQSDDSGMDR</sequence>
<dbReference type="SUPFAM" id="SSF48371">
    <property type="entry name" value="ARM repeat"/>
    <property type="match status" value="1"/>
</dbReference>